<evidence type="ECO:0000313" key="1">
    <source>
        <dbReference type="EMBL" id="RVU41953.1"/>
    </source>
</evidence>
<protein>
    <submittedName>
        <fullName evidence="1">DUF3630 family protein</fullName>
    </submittedName>
</protein>
<comment type="caution">
    <text evidence="1">The sequence shown here is derived from an EMBL/GenBank/DDBJ whole genome shotgun (WGS) entry which is preliminary data.</text>
</comment>
<dbReference type="Pfam" id="PF12305">
    <property type="entry name" value="DUF3630"/>
    <property type="match status" value="1"/>
</dbReference>
<proteinExistence type="predicted"/>
<accession>A0A437R5D9</accession>
<reference evidence="1 2" key="1">
    <citation type="submission" date="2019-01" db="EMBL/GenBank/DDBJ databases">
        <authorList>
            <person name="Chen W.-M."/>
        </authorList>
    </citation>
    <scope>NUCLEOTIDE SEQUENCE [LARGE SCALE GENOMIC DNA]</scope>
    <source>
        <strain evidence="1 2">KYPC3</strain>
    </source>
</reference>
<dbReference type="RefSeq" id="WP_127697331.1">
    <property type="nucleotide sequence ID" value="NZ_SACS01000001.1"/>
</dbReference>
<name>A0A437R5D9_9GAMM</name>
<evidence type="ECO:0000313" key="2">
    <source>
        <dbReference type="Proteomes" id="UP000283077"/>
    </source>
</evidence>
<sequence length="129" mass="14943">MLHTMPISHFHVTPEFTREFTIELATEPGETIPVRLLLTPTVAAAFAEPFAPLKAWLHSVKEFSQIQPEQGADWIQIRFYFQMQPFCLHYEHYSDCYWIDADSQASLVLLSQLAEFIASIEHNHRLSQP</sequence>
<organism evidence="1 2">
    <name type="scientific">Rheinheimera riviphila</name>
    <dbReference type="NCBI Taxonomy" id="1834037"/>
    <lineage>
        <taxon>Bacteria</taxon>
        <taxon>Pseudomonadati</taxon>
        <taxon>Pseudomonadota</taxon>
        <taxon>Gammaproteobacteria</taxon>
        <taxon>Chromatiales</taxon>
        <taxon>Chromatiaceae</taxon>
        <taxon>Rheinheimera</taxon>
    </lineage>
</organism>
<dbReference type="AlphaFoldDB" id="A0A437R5D9"/>
<dbReference type="EMBL" id="SACS01000001">
    <property type="protein sequence ID" value="RVU41953.1"/>
    <property type="molecule type" value="Genomic_DNA"/>
</dbReference>
<dbReference type="Proteomes" id="UP000283077">
    <property type="component" value="Unassembled WGS sequence"/>
</dbReference>
<dbReference type="OrthoDB" id="6389032at2"/>
<keyword evidence="2" id="KW-1185">Reference proteome</keyword>
<dbReference type="InterPro" id="IPR022080">
    <property type="entry name" value="DUF3630"/>
</dbReference>
<gene>
    <name evidence="1" type="ORF">EOE67_01830</name>
</gene>